<sequence length="237" mass="28216">MAAVTPRDIEDIKKMVKKKLELYINREKRENLFDPSGACRTTRKMYKYDLMYKVINYDVFDKQSPRYKNRKKKGKHETPVEYDHKTEKDKHKKRESSEGGKSEPRGADVSEEFENMIYPHLEDTTRRVTLYREADRITKYANEVYDKYNMEHLQTIHHFRPSSEQDHVNRGLDSGYLHNYTRHVGSILHAKTYVDFYKKEGLHTGDKSKSKRLQELPTKKPKEPESDKPTPKEETEQ</sequence>
<accession>A0A210PRX9</accession>
<feature type="region of interest" description="Disordered" evidence="1">
    <location>
        <begin position="66"/>
        <end position="110"/>
    </location>
</feature>
<evidence type="ECO:0000256" key="1">
    <source>
        <dbReference type="SAM" id="MobiDB-lite"/>
    </source>
</evidence>
<keyword evidence="3" id="KW-1185">Reference proteome</keyword>
<organism evidence="2 3">
    <name type="scientific">Mizuhopecten yessoensis</name>
    <name type="common">Japanese scallop</name>
    <name type="synonym">Patinopecten yessoensis</name>
    <dbReference type="NCBI Taxonomy" id="6573"/>
    <lineage>
        <taxon>Eukaryota</taxon>
        <taxon>Metazoa</taxon>
        <taxon>Spiralia</taxon>
        <taxon>Lophotrochozoa</taxon>
        <taxon>Mollusca</taxon>
        <taxon>Bivalvia</taxon>
        <taxon>Autobranchia</taxon>
        <taxon>Pteriomorphia</taxon>
        <taxon>Pectinida</taxon>
        <taxon>Pectinoidea</taxon>
        <taxon>Pectinidae</taxon>
        <taxon>Mizuhopecten</taxon>
    </lineage>
</organism>
<protein>
    <submittedName>
        <fullName evidence="2">Uncharacterized protein</fullName>
    </submittedName>
</protein>
<comment type="caution">
    <text evidence="2">The sequence shown here is derived from an EMBL/GenBank/DDBJ whole genome shotgun (WGS) entry which is preliminary data.</text>
</comment>
<evidence type="ECO:0000313" key="2">
    <source>
        <dbReference type="EMBL" id="OWF39250.1"/>
    </source>
</evidence>
<dbReference type="Proteomes" id="UP000242188">
    <property type="component" value="Unassembled WGS sequence"/>
</dbReference>
<dbReference type="EMBL" id="NEDP02005536">
    <property type="protein sequence ID" value="OWF39250.1"/>
    <property type="molecule type" value="Genomic_DNA"/>
</dbReference>
<reference evidence="2 3" key="1">
    <citation type="journal article" date="2017" name="Nat. Ecol. Evol.">
        <title>Scallop genome provides insights into evolution of bilaterian karyotype and development.</title>
        <authorList>
            <person name="Wang S."/>
            <person name="Zhang J."/>
            <person name="Jiao W."/>
            <person name="Li J."/>
            <person name="Xun X."/>
            <person name="Sun Y."/>
            <person name="Guo X."/>
            <person name="Huan P."/>
            <person name="Dong B."/>
            <person name="Zhang L."/>
            <person name="Hu X."/>
            <person name="Sun X."/>
            <person name="Wang J."/>
            <person name="Zhao C."/>
            <person name="Wang Y."/>
            <person name="Wang D."/>
            <person name="Huang X."/>
            <person name="Wang R."/>
            <person name="Lv J."/>
            <person name="Li Y."/>
            <person name="Zhang Z."/>
            <person name="Liu B."/>
            <person name="Lu W."/>
            <person name="Hui Y."/>
            <person name="Liang J."/>
            <person name="Zhou Z."/>
            <person name="Hou R."/>
            <person name="Li X."/>
            <person name="Liu Y."/>
            <person name="Li H."/>
            <person name="Ning X."/>
            <person name="Lin Y."/>
            <person name="Zhao L."/>
            <person name="Xing Q."/>
            <person name="Dou J."/>
            <person name="Li Y."/>
            <person name="Mao J."/>
            <person name="Guo H."/>
            <person name="Dou H."/>
            <person name="Li T."/>
            <person name="Mu C."/>
            <person name="Jiang W."/>
            <person name="Fu Q."/>
            <person name="Fu X."/>
            <person name="Miao Y."/>
            <person name="Liu J."/>
            <person name="Yu Q."/>
            <person name="Li R."/>
            <person name="Liao H."/>
            <person name="Li X."/>
            <person name="Kong Y."/>
            <person name="Jiang Z."/>
            <person name="Chourrout D."/>
            <person name="Li R."/>
            <person name="Bao Z."/>
        </authorList>
    </citation>
    <scope>NUCLEOTIDE SEQUENCE [LARGE SCALE GENOMIC DNA]</scope>
    <source>
        <strain evidence="2 3">PY_sf001</strain>
    </source>
</reference>
<gene>
    <name evidence="2" type="ORF">KP79_PYT20743</name>
</gene>
<proteinExistence type="predicted"/>
<evidence type="ECO:0000313" key="3">
    <source>
        <dbReference type="Proteomes" id="UP000242188"/>
    </source>
</evidence>
<dbReference type="AlphaFoldDB" id="A0A210PRX9"/>
<dbReference type="OrthoDB" id="6288156at2759"/>
<feature type="compositionally biased region" description="Basic and acidic residues" evidence="1">
    <location>
        <begin position="76"/>
        <end position="108"/>
    </location>
</feature>
<name>A0A210PRX9_MIZYE</name>
<feature type="region of interest" description="Disordered" evidence="1">
    <location>
        <begin position="201"/>
        <end position="237"/>
    </location>
</feature>
<feature type="compositionally biased region" description="Basic residues" evidence="1">
    <location>
        <begin position="66"/>
        <end position="75"/>
    </location>
</feature>